<keyword evidence="2" id="KW-0472">Membrane</keyword>
<evidence type="ECO:0000313" key="3">
    <source>
        <dbReference type="EMBL" id="QDH90361.1"/>
    </source>
</evidence>
<protein>
    <submittedName>
        <fullName evidence="3">Uncharacterized protein</fullName>
    </submittedName>
</protein>
<proteinExistence type="predicted"/>
<keyword evidence="2" id="KW-0812">Transmembrane</keyword>
<name>A0A514D9S9_9VIRU</name>
<gene>
    <name evidence="3" type="ORF">H2Bulk35553_000002</name>
</gene>
<feature type="transmembrane region" description="Helical" evidence="2">
    <location>
        <begin position="112"/>
        <end position="133"/>
    </location>
</feature>
<dbReference type="EMBL" id="MN035469">
    <property type="protein sequence ID" value="QDH90361.1"/>
    <property type="molecule type" value="Genomic_DNA"/>
</dbReference>
<feature type="transmembrane region" description="Helical" evidence="2">
    <location>
        <begin position="84"/>
        <end position="105"/>
    </location>
</feature>
<organism evidence="3">
    <name type="scientific">Riboviria sp</name>
    <dbReference type="NCBI Taxonomy" id="2585031"/>
    <lineage>
        <taxon>Viruses</taxon>
        <taxon>Riboviria</taxon>
    </lineage>
</organism>
<keyword evidence="2" id="KW-1133">Transmembrane helix</keyword>
<evidence type="ECO:0000256" key="2">
    <source>
        <dbReference type="SAM" id="Phobius"/>
    </source>
</evidence>
<evidence type="ECO:0000256" key="1">
    <source>
        <dbReference type="SAM" id="MobiDB-lite"/>
    </source>
</evidence>
<sequence>MLRDEAADATGVKIQVGEPSGPDAFKDPEHGESDDHVIDIPEPLEPEGPEDKDLVEGAVLVEAEYSMLNIDYQYHEGGGPWQQLLRMIFATLVFYAVTRGVAYLVHHSEFHSLYLTSPVLAVLWLIIPGWTFWTTCPPFLLFFTIRDILLLRSEGGTDVGIPVRHKYKTKSGTLHREGTGLYNDGLGRLRGKDLRPHALSVADVKYLNAFHVTVEYTLYYLWLIPVLRKDLMLSGEVLVQVLIGKNLVASADFKSTALRMEQFANSLMVIPLNRYETARGIHRVPDSVRVAYGAYRQYMEQRYQVPFPYHPLKR</sequence>
<feature type="compositionally biased region" description="Basic and acidic residues" evidence="1">
    <location>
        <begin position="24"/>
        <end position="39"/>
    </location>
</feature>
<feature type="region of interest" description="Disordered" evidence="1">
    <location>
        <begin position="1"/>
        <end position="51"/>
    </location>
</feature>
<accession>A0A514D9S9</accession>
<reference evidence="3" key="1">
    <citation type="submission" date="2019-05" db="EMBL/GenBank/DDBJ databases">
        <title>Metatranscriptomic reconstruction reveals RNA viruses with the potential to shape carbon cycling in soil.</title>
        <authorList>
            <person name="Starr E.P."/>
            <person name="Nuccio E."/>
            <person name="Pett-Ridge J."/>
            <person name="Banfield J.F."/>
            <person name="Firestone M.K."/>
        </authorList>
    </citation>
    <scope>NUCLEOTIDE SEQUENCE</scope>
    <source>
        <strain evidence="3">H2_Bulk_35_scaffold_553</strain>
    </source>
</reference>